<gene>
    <name evidence="1" type="ORF">MCOR_47941</name>
</gene>
<dbReference type="OrthoDB" id="2423195at2759"/>
<dbReference type="Proteomes" id="UP000507470">
    <property type="component" value="Unassembled WGS sequence"/>
</dbReference>
<name>A0A6J8E6V5_MYTCO</name>
<keyword evidence="1" id="KW-0012">Acyltransferase</keyword>
<dbReference type="EC" id="2.3.2.27" evidence="1"/>
<dbReference type="EMBL" id="CACVKT020008387">
    <property type="protein sequence ID" value="CAC5415235.1"/>
    <property type="molecule type" value="Genomic_DNA"/>
</dbReference>
<reference evidence="1 2" key="1">
    <citation type="submission" date="2020-06" db="EMBL/GenBank/DDBJ databases">
        <authorList>
            <person name="Li R."/>
            <person name="Bekaert M."/>
        </authorList>
    </citation>
    <scope>NUCLEOTIDE SEQUENCE [LARGE SCALE GENOMIC DNA]</scope>
    <source>
        <strain evidence="2">wild</strain>
    </source>
</reference>
<sequence length="283" mass="32939">MKNDVLVVESHFNLVMKAAETYQEMQLGSVLANIEGSHIHQALKDYIHDFVQMIHFISSDLEHQTLDIFALTWLLQDLTPNQEELNKSGTRMKWFNRVARYRPIIERVIGHFNDDKSSGGQYYGPRCVIGMAAIRYQWTSIHVVKLFIENVCTLQDKEDSSNSCMTLWLLDETADLKTQSSFENVELFLTKWNENVINQYFGGDIDNYNEFRRRCNSFFLDIVSQLCFAERTPPSQEVIEKLFSYVVNLPDIKAYVAAPNLNEWVLNLDVFKLTNWSPLFKTV</sequence>
<dbReference type="PANTHER" id="PTHR22605">
    <property type="entry name" value="RZ-TYPE DOMAIN-CONTAINING PROTEIN"/>
    <property type="match status" value="1"/>
</dbReference>
<dbReference type="GO" id="GO:0016887">
    <property type="term" value="F:ATP hydrolysis activity"/>
    <property type="evidence" value="ECO:0007669"/>
    <property type="project" value="InterPro"/>
</dbReference>
<protein>
    <submittedName>
        <fullName evidence="1">RNF213</fullName>
        <ecNumber evidence="1">2.3.2.27</ecNumber>
    </submittedName>
</protein>
<dbReference type="PANTHER" id="PTHR22605:SF16">
    <property type="entry name" value="E3 UBIQUITIN-PROTEIN LIGASE RNF213"/>
    <property type="match status" value="1"/>
</dbReference>
<proteinExistence type="predicted"/>
<evidence type="ECO:0000313" key="1">
    <source>
        <dbReference type="EMBL" id="CAC5415235.1"/>
    </source>
</evidence>
<keyword evidence="2" id="KW-1185">Reference proteome</keyword>
<accession>A0A6J8E6V5</accession>
<dbReference type="GO" id="GO:0061630">
    <property type="term" value="F:ubiquitin protein ligase activity"/>
    <property type="evidence" value="ECO:0007669"/>
    <property type="project" value="UniProtKB-EC"/>
</dbReference>
<evidence type="ECO:0000313" key="2">
    <source>
        <dbReference type="Proteomes" id="UP000507470"/>
    </source>
</evidence>
<keyword evidence="1" id="KW-0808">Transferase</keyword>
<dbReference type="InterPro" id="IPR031248">
    <property type="entry name" value="RNF213"/>
</dbReference>
<dbReference type="AlphaFoldDB" id="A0A6J8E6V5"/>
<organism evidence="1 2">
    <name type="scientific">Mytilus coruscus</name>
    <name type="common">Sea mussel</name>
    <dbReference type="NCBI Taxonomy" id="42192"/>
    <lineage>
        <taxon>Eukaryota</taxon>
        <taxon>Metazoa</taxon>
        <taxon>Spiralia</taxon>
        <taxon>Lophotrochozoa</taxon>
        <taxon>Mollusca</taxon>
        <taxon>Bivalvia</taxon>
        <taxon>Autobranchia</taxon>
        <taxon>Pteriomorphia</taxon>
        <taxon>Mytilida</taxon>
        <taxon>Mytiloidea</taxon>
        <taxon>Mytilidae</taxon>
        <taxon>Mytilinae</taxon>
        <taxon>Mytilus</taxon>
    </lineage>
</organism>